<dbReference type="AlphaFoldDB" id="A0A834K0K8"/>
<evidence type="ECO:0000256" key="1">
    <source>
        <dbReference type="SAM" id="MobiDB-lite"/>
    </source>
</evidence>
<dbReference type="Proteomes" id="UP000600918">
    <property type="component" value="Unassembled WGS sequence"/>
</dbReference>
<evidence type="ECO:0000313" key="3">
    <source>
        <dbReference type="Proteomes" id="UP000600918"/>
    </source>
</evidence>
<dbReference type="EMBL" id="JACSDY010000019">
    <property type="protein sequence ID" value="KAF7398154.1"/>
    <property type="molecule type" value="Genomic_DNA"/>
</dbReference>
<name>A0A834K0K8_VESPE</name>
<proteinExistence type="predicted"/>
<gene>
    <name evidence="2" type="ORF">H0235_016162</name>
</gene>
<protein>
    <submittedName>
        <fullName evidence="2">Uncharacterized protein</fullName>
    </submittedName>
</protein>
<feature type="region of interest" description="Disordered" evidence="1">
    <location>
        <begin position="70"/>
        <end position="102"/>
    </location>
</feature>
<reference evidence="2" key="1">
    <citation type="journal article" date="2020" name="G3 (Bethesda)">
        <title>High-Quality Assemblies for Three Invasive Social Wasps from the &lt;i&gt;Vespula&lt;/i&gt; Genus.</title>
        <authorList>
            <person name="Harrop T.W.R."/>
            <person name="Guhlin J."/>
            <person name="McLaughlin G.M."/>
            <person name="Permina E."/>
            <person name="Stockwell P."/>
            <person name="Gilligan J."/>
            <person name="Le Lec M.F."/>
            <person name="Gruber M.A.M."/>
            <person name="Quinn O."/>
            <person name="Lovegrove M."/>
            <person name="Duncan E.J."/>
            <person name="Remnant E.J."/>
            <person name="Van Eeckhoven J."/>
            <person name="Graham B."/>
            <person name="Knapp R.A."/>
            <person name="Langford K.W."/>
            <person name="Kronenberg Z."/>
            <person name="Press M.O."/>
            <person name="Eacker S.M."/>
            <person name="Wilson-Rankin E.E."/>
            <person name="Purcell J."/>
            <person name="Lester P.J."/>
            <person name="Dearden P.K."/>
        </authorList>
    </citation>
    <scope>NUCLEOTIDE SEQUENCE</scope>
    <source>
        <strain evidence="2">Volc-1</strain>
    </source>
</reference>
<accession>A0A834K0K8</accession>
<keyword evidence="3" id="KW-1185">Reference proteome</keyword>
<comment type="caution">
    <text evidence="2">The sequence shown here is derived from an EMBL/GenBank/DDBJ whole genome shotgun (WGS) entry which is preliminary data.</text>
</comment>
<sequence>MFEDKERPFCGKISCVTYSMKINSIHVTVIFWFAEYLLPFIRTNWPFAKEDVSRIKPNEHPLKMITISSSVSKRSEDEECPSVDPFSHQKSSRYSSLVAVGL</sequence>
<evidence type="ECO:0000313" key="2">
    <source>
        <dbReference type="EMBL" id="KAF7398154.1"/>
    </source>
</evidence>
<organism evidence="2 3">
    <name type="scientific">Vespula pensylvanica</name>
    <name type="common">Western yellow jacket</name>
    <name type="synonym">Wasp</name>
    <dbReference type="NCBI Taxonomy" id="30213"/>
    <lineage>
        <taxon>Eukaryota</taxon>
        <taxon>Metazoa</taxon>
        <taxon>Ecdysozoa</taxon>
        <taxon>Arthropoda</taxon>
        <taxon>Hexapoda</taxon>
        <taxon>Insecta</taxon>
        <taxon>Pterygota</taxon>
        <taxon>Neoptera</taxon>
        <taxon>Endopterygota</taxon>
        <taxon>Hymenoptera</taxon>
        <taxon>Apocrita</taxon>
        <taxon>Aculeata</taxon>
        <taxon>Vespoidea</taxon>
        <taxon>Vespidae</taxon>
        <taxon>Vespinae</taxon>
        <taxon>Vespula</taxon>
    </lineage>
</organism>